<protein>
    <submittedName>
        <fullName evidence="1">Uncharacterized protein</fullName>
    </submittedName>
</protein>
<gene>
    <name evidence="1" type="ORF">MLD38_008021</name>
</gene>
<sequence length="252" mass="27464">MRPGSALPWKSLSSQSLGRALDSLPSRSNRLMEGKSKQEDASPTMALAAQLICGITLVGTYVVAPSALSTDLVSDPTRTLRLFWLTLVPVVVILFGLFRQNRGRTSLLRAVGRGLLALPAGAIVNALGAVVLGAPVHVKYLPGTVEWSLMMSTMNFVPAASVFGASWSNWQRIFAFTKPNSWIDIMICVPAHGAVVGAWFGAWPMPLDWDRPWQEWPICVSYGAITGYLVGLAASCSYILLRSRHQWHVKSE</sequence>
<evidence type="ECO:0000313" key="1">
    <source>
        <dbReference type="EMBL" id="KAI4382006.1"/>
    </source>
</evidence>
<comment type="caution">
    <text evidence="1">The sequence shown here is derived from an EMBL/GenBank/DDBJ whole genome shotgun (WGS) entry which is preliminary data.</text>
</comment>
<reference evidence="2" key="1">
    <citation type="journal article" date="2023" name="Front. Plant Sci.">
        <title>Chromosomal-level genome assembly of Melastoma candidum provides insights into trichome evolution.</title>
        <authorList>
            <person name="Zhong Y."/>
            <person name="Wu W."/>
            <person name="Sun C."/>
            <person name="Zou P."/>
            <person name="Liu Y."/>
            <person name="Dai S."/>
            <person name="Zhou R."/>
        </authorList>
    </citation>
    <scope>NUCLEOTIDE SEQUENCE [LARGE SCALE GENOMIC DNA]</scope>
</reference>
<evidence type="ECO:0000313" key="2">
    <source>
        <dbReference type="Proteomes" id="UP001057402"/>
    </source>
</evidence>
<name>A0ACB9RS50_9MYRT</name>
<dbReference type="Proteomes" id="UP001057402">
    <property type="component" value="Chromosome 3"/>
</dbReference>
<organism evidence="1 2">
    <name type="scientific">Melastoma candidum</name>
    <dbReference type="NCBI Taxonomy" id="119954"/>
    <lineage>
        <taxon>Eukaryota</taxon>
        <taxon>Viridiplantae</taxon>
        <taxon>Streptophyta</taxon>
        <taxon>Embryophyta</taxon>
        <taxon>Tracheophyta</taxon>
        <taxon>Spermatophyta</taxon>
        <taxon>Magnoliopsida</taxon>
        <taxon>eudicotyledons</taxon>
        <taxon>Gunneridae</taxon>
        <taxon>Pentapetalae</taxon>
        <taxon>rosids</taxon>
        <taxon>malvids</taxon>
        <taxon>Myrtales</taxon>
        <taxon>Melastomataceae</taxon>
        <taxon>Melastomatoideae</taxon>
        <taxon>Melastomateae</taxon>
        <taxon>Melastoma</taxon>
    </lineage>
</organism>
<proteinExistence type="predicted"/>
<dbReference type="EMBL" id="CM042882">
    <property type="protein sequence ID" value="KAI4382006.1"/>
    <property type="molecule type" value="Genomic_DNA"/>
</dbReference>
<accession>A0ACB9RS50</accession>
<keyword evidence="2" id="KW-1185">Reference proteome</keyword>